<accession>X1NMJ0</accession>
<reference evidence="1" key="1">
    <citation type="journal article" date="2014" name="Front. Microbiol.">
        <title>High frequency of phylogenetically diverse reductive dehalogenase-homologous genes in deep subseafloor sedimentary metagenomes.</title>
        <authorList>
            <person name="Kawai M."/>
            <person name="Futagami T."/>
            <person name="Toyoda A."/>
            <person name="Takaki Y."/>
            <person name="Nishi S."/>
            <person name="Hori S."/>
            <person name="Arai W."/>
            <person name="Tsubouchi T."/>
            <person name="Morono Y."/>
            <person name="Uchiyama I."/>
            <person name="Ito T."/>
            <person name="Fujiyama A."/>
            <person name="Inagaki F."/>
            <person name="Takami H."/>
        </authorList>
    </citation>
    <scope>NUCLEOTIDE SEQUENCE</scope>
    <source>
        <strain evidence="1">Expedition CK06-06</strain>
    </source>
</reference>
<feature type="non-terminal residue" evidence="1">
    <location>
        <position position="52"/>
    </location>
</feature>
<proteinExistence type="predicted"/>
<dbReference type="AlphaFoldDB" id="X1NMJ0"/>
<comment type="caution">
    <text evidence="1">The sequence shown here is derived from an EMBL/GenBank/DDBJ whole genome shotgun (WGS) entry which is preliminary data.</text>
</comment>
<evidence type="ECO:0000313" key="1">
    <source>
        <dbReference type="EMBL" id="GAI19899.1"/>
    </source>
</evidence>
<gene>
    <name evidence="1" type="ORF">S06H3_29242</name>
</gene>
<dbReference type="EMBL" id="BARV01017121">
    <property type="protein sequence ID" value="GAI19899.1"/>
    <property type="molecule type" value="Genomic_DNA"/>
</dbReference>
<sequence length="52" mass="5762">MSAFSLNVLMATEIPTVFALCRLPALSQEPSRTRGTRAAALANHNFDLWRQS</sequence>
<organism evidence="1">
    <name type="scientific">marine sediment metagenome</name>
    <dbReference type="NCBI Taxonomy" id="412755"/>
    <lineage>
        <taxon>unclassified sequences</taxon>
        <taxon>metagenomes</taxon>
        <taxon>ecological metagenomes</taxon>
    </lineage>
</organism>
<name>X1NMJ0_9ZZZZ</name>
<protein>
    <submittedName>
        <fullName evidence="1">Uncharacterized protein</fullName>
    </submittedName>
</protein>